<sequence length="148" mass="17331">MSGIYMTLEMRKARSEIRRTTEECIMISNELYPMLKEDMKRAEANRGRDYITYTPDRKIGKTYNLMRLAAEYDYPLIVHDARWARCIEKQAKKLFNKNIIVRSYRAISNTFDGLRCDVILKDEPVDIVTVRDMLNEQGLGWVSVVGIN</sequence>
<dbReference type="EMBL" id="BK015413">
    <property type="protein sequence ID" value="DAE05619.1"/>
    <property type="molecule type" value="Genomic_DNA"/>
</dbReference>
<accession>A0A8S5PGP4</accession>
<protein>
    <submittedName>
        <fullName evidence="1">Uncharacterized protein</fullName>
    </submittedName>
</protein>
<name>A0A8S5PGP4_9CAUD</name>
<organism evidence="1">
    <name type="scientific">Siphoviridae sp. cthL03</name>
    <dbReference type="NCBI Taxonomy" id="2825615"/>
    <lineage>
        <taxon>Viruses</taxon>
        <taxon>Duplodnaviria</taxon>
        <taxon>Heunggongvirae</taxon>
        <taxon>Uroviricota</taxon>
        <taxon>Caudoviricetes</taxon>
    </lineage>
</organism>
<reference evidence="1" key="1">
    <citation type="journal article" date="2021" name="Proc. Natl. Acad. Sci. U.S.A.">
        <title>A Catalog of Tens of Thousands of Viruses from Human Metagenomes Reveals Hidden Associations with Chronic Diseases.</title>
        <authorList>
            <person name="Tisza M.J."/>
            <person name="Buck C.B."/>
        </authorList>
    </citation>
    <scope>NUCLEOTIDE SEQUENCE</scope>
    <source>
        <strain evidence="1">CthL03</strain>
    </source>
</reference>
<proteinExistence type="predicted"/>
<evidence type="ECO:0000313" key="1">
    <source>
        <dbReference type="EMBL" id="DAE05619.1"/>
    </source>
</evidence>